<sequence>MSTTTNHTRHNCLQSLFDTLIDISQGYETMIERAEPSVRAYVTDFSQQHDRDIREIERIASEEGFELDRSGTVMGDVHKTAVKLRDLFSDIDNGALQAVADGEENVVKRYDDAIKSLSREDTLHTILTEQRNALRTRIATLPETA</sequence>
<dbReference type="Proteomes" id="UP000755667">
    <property type="component" value="Unassembled WGS sequence"/>
</dbReference>
<dbReference type="InterPro" id="IPR012347">
    <property type="entry name" value="Ferritin-like"/>
</dbReference>
<accession>A0A9Q2NVQ1</accession>
<dbReference type="RefSeq" id="WP_171046142.1">
    <property type="nucleotide sequence ID" value="NZ_JAFBWU010000002.1"/>
</dbReference>
<dbReference type="InterPro" id="IPR019052">
    <property type="entry name" value="DUF2383"/>
</dbReference>
<keyword evidence="5" id="KW-1185">Reference proteome</keyword>
<evidence type="ECO:0000313" key="5">
    <source>
        <dbReference type="Proteomes" id="UP000809440"/>
    </source>
</evidence>
<evidence type="ECO:0000313" key="2">
    <source>
        <dbReference type="EMBL" id="MBM2411538.1"/>
    </source>
</evidence>
<gene>
    <name evidence="2" type="ORF">JQX41_04440</name>
    <name evidence="3" type="ORF">JQX48_04440</name>
</gene>
<dbReference type="EMBL" id="JAFBXF010000002">
    <property type="protein sequence ID" value="MBM2416205.1"/>
    <property type="molecule type" value="Genomic_DNA"/>
</dbReference>
<dbReference type="EMBL" id="JAFBXE010000002">
    <property type="protein sequence ID" value="MBM2411538.1"/>
    <property type="molecule type" value="Genomic_DNA"/>
</dbReference>
<feature type="domain" description="DUF2383" evidence="1">
    <location>
        <begin position="11"/>
        <end position="115"/>
    </location>
</feature>
<dbReference type="GeneID" id="62642066"/>
<protein>
    <submittedName>
        <fullName evidence="2">DUF2383 domain-containing protein</fullName>
    </submittedName>
</protein>
<comment type="caution">
    <text evidence="2">The sequence shown here is derived from an EMBL/GenBank/DDBJ whole genome shotgun (WGS) entry which is preliminary data.</text>
</comment>
<reference evidence="2 5" key="1">
    <citation type="submission" date="2021-01" db="EMBL/GenBank/DDBJ databases">
        <title>Diatom-associated Roseobacters Show Island Model of Population Structure.</title>
        <authorList>
            <person name="Qu L."/>
            <person name="Feng X."/>
            <person name="Chen Y."/>
            <person name="Li L."/>
            <person name="Wang X."/>
            <person name="Hu Z."/>
            <person name="Wang H."/>
            <person name="Luo H."/>
        </authorList>
    </citation>
    <scope>NUCLEOTIDE SEQUENCE</scope>
    <source>
        <strain evidence="3 5">CC28-63</strain>
        <strain evidence="2">CC28-69</strain>
    </source>
</reference>
<evidence type="ECO:0000313" key="3">
    <source>
        <dbReference type="EMBL" id="MBM2416205.1"/>
    </source>
</evidence>
<evidence type="ECO:0000313" key="4">
    <source>
        <dbReference type="Proteomes" id="UP000755667"/>
    </source>
</evidence>
<dbReference type="Gene3D" id="1.20.1260.10">
    <property type="match status" value="1"/>
</dbReference>
<organism evidence="2 4">
    <name type="scientific">Marivita cryptomonadis</name>
    <dbReference type="NCBI Taxonomy" id="505252"/>
    <lineage>
        <taxon>Bacteria</taxon>
        <taxon>Pseudomonadati</taxon>
        <taxon>Pseudomonadota</taxon>
        <taxon>Alphaproteobacteria</taxon>
        <taxon>Rhodobacterales</taxon>
        <taxon>Roseobacteraceae</taxon>
        <taxon>Marivita</taxon>
    </lineage>
</organism>
<name>A0A9Q2NVQ1_9RHOB</name>
<proteinExistence type="predicted"/>
<dbReference type="Proteomes" id="UP000809440">
    <property type="component" value="Unassembled WGS sequence"/>
</dbReference>
<dbReference type="AlphaFoldDB" id="A0A9Q2NVQ1"/>
<evidence type="ECO:0000259" key="1">
    <source>
        <dbReference type="Pfam" id="PF09537"/>
    </source>
</evidence>
<dbReference type="Pfam" id="PF09537">
    <property type="entry name" value="DUF2383"/>
    <property type="match status" value="1"/>
</dbReference>